<protein>
    <recommendedName>
        <fullName evidence="2">DUF7071 domain-containing protein</fullName>
    </recommendedName>
</protein>
<dbReference type="GeneID" id="41962410"/>
<sequence>MATLENNNETTQLNGSGSPLHQQNENNDENVDSPTNGAKRQVDEESSQDGSATKRVRTGDADDQPFLVNEDFEVEEISPPVFYHMGNPFNHSNTEQSKAQSNSPIEAILEVEDNDDDVIEVVPEDGVLGSFSSSVKTIKPEFKPAQSKNNTAKEVTGDDDDVVIIDSPVASHMAPNVHKQTVESKHPVQDVAASNQETLNYAMAKDALGVLADCTAIRFVLSHAPNVVNPNSWEKARDILTKVPPARDDYDIFKRLLFTWYTDRSDPTKEAVAESPAEEVVEDEEEPEPEQPEEDLADKVFEPYVAMIKQLYEQVEKSKSEMREDKKFAAVNEDTQFLKKLADKLQDLWVRLLSSTDEKTLKFSRRVIAEELQEEIDQVLDHLDYKKQRDADAEAEAAAEAEATAAAAIAETANGPRVGFSEPATSKADIEISLTNVDWEKNQKDDADFDGAVGDDANGQNQGSPTDENTTSPRSVHEIDTPHSS</sequence>
<feature type="compositionally biased region" description="Polar residues" evidence="1">
    <location>
        <begin position="15"/>
        <end position="25"/>
    </location>
</feature>
<feature type="compositionally biased region" description="Acidic residues" evidence="1">
    <location>
        <begin position="276"/>
        <end position="296"/>
    </location>
</feature>
<dbReference type="OrthoDB" id="5236210at2759"/>
<evidence type="ECO:0000256" key="1">
    <source>
        <dbReference type="SAM" id="MobiDB-lite"/>
    </source>
</evidence>
<dbReference type="RefSeq" id="XP_030981291.1">
    <property type="nucleotide sequence ID" value="XM_031127501.1"/>
</dbReference>
<feature type="region of interest" description="Disordered" evidence="1">
    <location>
        <begin position="268"/>
        <end position="296"/>
    </location>
</feature>
<reference evidence="4" key="2">
    <citation type="submission" date="2019-10" db="EMBL/GenBank/DDBJ databases">
        <authorList>
            <consortium name="NCBI Genome Project"/>
        </authorList>
    </citation>
    <scope>NUCLEOTIDE SEQUENCE</scope>
    <source>
        <strain evidence="4">NI907</strain>
    </source>
</reference>
<keyword evidence="3" id="KW-1185">Reference proteome</keyword>
<feature type="compositionally biased region" description="Polar residues" evidence="1">
    <location>
        <begin position="460"/>
        <end position="474"/>
    </location>
</feature>
<reference evidence="4" key="1">
    <citation type="journal article" date="2019" name="Mol. Biol. Evol.">
        <title>Blast fungal genomes show frequent chromosomal changes, gene gains and losses, and effector gene turnover.</title>
        <authorList>
            <person name="Gomez Luciano L.B."/>
            <person name="Jason Tsai I."/>
            <person name="Chuma I."/>
            <person name="Tosa Y."/>
            <person name="Chen Y.H."/>
            <person name="Li J.Y."/>
            <person name="Li M.Y."/>
            <person name="Jade Lu M.Y."/>
            <person name="Nakayashiki H."/>
            <person name="Li W.H."/>
        </authorList>
    </citation>
    <scope>NUCLEOTIDE SEQUENCE</scope>
    <source>
        <strain evidence="4">NI907</strain>
    </source>
</reference>
<reference evidence="4" key="3">
    <citation type="submission" date="2025-08" db="UniProtKB">
        <authorList>
            <consortium name="RefSeq"/>
        </authorList>
    </citation>
    <scope>IDENTIFICATION</scope>
    <source>
        <strain evidence="4">NI907</strain>
    </source>
</reference>
<feature type="compositionally biased region" description="Basic and acidic residues" evidence="1">
    <location>
        <begin position="475"/>
        <end position="485"/>
    </location>
</feature>
<feature type="region of interest" description="Disordered" evidence="1">
    <location>
        <begin position="1"/>
        <end position="66"/>
    </location>
</feature>
<evidence type="ECO:0000259" key="2">
    <source>
        <dbReference type="Pfam" id="PF23257"/>
    </source>
</evidence>
<feature type="region of interest" description="Disordered" evidence="1">
    <location>
        <begin position="435"/>
        <end position="485"/>
    </location>
</feature>
<dbReference type="AlphaFoldDB" id="A0A6P8B238"/>
<proteinExistence type="predicted"/>
<accession>A0A6P8B238</accession>
<dbReference type="Proteomes" id="UP000515153">
    <property type="component" value="Unplaced"/>
</dbReference>
<dbReference type="InterPro" id="IPR055499">
    <property type="entry name" value="DUF7071"/>
</dbReference>
<gene>
    <name evidence="4" type="ORF">PgNI_07490</name>
</gene>
<evidence type="ECO:0000313" key="4">
    <source>
        <dbReference type="RefSeq" id="XP_030981291.1"/>
    </source>
</evidence>
<name>A0A6P8B238_PYRGI</name>
<dbReference type="KEGG" id="pgri:PgNI_07490"/>
<feature type="domain" description="DUF7071" evidence="2">
    <location>
        <begin position="202"/>
        <end position="260"/>
    </location>
</feature>
<feature type="compositionally biased region" description="Low complexity" evidence="1">
    <location>
        <begin position="1"/>
        <end position="14"/>
    </location>
</feature>
<dbReference type="Pfam" id="PF23257">
    <property type="entry name" value="DUF7071"/>
    <property type="match status" value="1"/>
</dbReference>
<evidence type="ECO:0000313" key="3">
    <source>
        <dbReference type="Proteomes" id="UP000515153"/>
    </source>
</evidence>
<organism evidence="3 4">
    <name type="scientific">Pyricularia grisea</name>
    <name type="common">Crabgrass-specific blast fungus</name>
    <name type="synonym">Magnaporthe grisea</name>
    <dbReference type="NCBI Taxonomy" id="148305"/>
    <lineage>
        <taxon>Eukaryota</taxon>
        <taxon>Fungi</taxon>
        <taxon>Dikarya</taxon>
        <taxon>Ascomycota</taxon>
        <taxon>Pezizomycotina</taxon>
        <taxon>Sordariomycetes</taxon>
        <taxon>Sordariomycetidae</taxon>
        <taxon>Magnaporthales</taxon>
        <taxon>Pyriculariaceae</taxon>
        <taxon>Pyricularia</taxon>
    </lineage>
</organism>
<feature type="compositionally biased region" description="Low complexity" evidence="1">
    <location>
        <begin position="450"/>
        <end position="459"/>
    </location>
</feature>